<proteinExistence type="predicted"/>
<organism evidence="1 2">
    <name type="scientific">Planococcus rifietoensis</name>
    <dbReference type="NCBI Taxonomy" id="200991"/>
    <lineage>
        <taxon>Bacteria</taxon>
        <taxon>Bacillati</taxon>
        <taxon>Bacillota</taxon>
        <taxon>Bacilli</taxon>
        <taxon>Bacillales</taxon>
        <taxon>Caryophanaceae</taxon>
        <taxon>Planococcus</taxon>
    </lineage>
</organism>
<evidence type="ECO:0000313" key="1">
    <source>
        <dbReference type="EMBL" id="ALS74974.1"/>
    </source>
</evidence>
<keyword evidence="2" id="KW-1185">Reference proteome</keyword>
<sequence>MVIHYKQQPLHITGYFENRFQKTLDIVKVWKNEEEMEISDFPIVRENSIIGLQFFVDEEHQYDDSANFNIQTNLYEQDERKMLRYKLSLGVSEKQWLYQGKDNEEFPWRMGIYFFEIYYRGVKYIGGINVLPNHLDEEQVLTIHNYLNEQVQDIIYDFVYSNKSSSHESDILLPKYWYYDYARKVADRLGEFTYSMAAINKNPSNQITTVYKPSIHPGITDKKSIVWALSNKGLSKNAGINRSAFQLNKRKTEDFESRQNQWIKNILLLLKRDVHTVSKHIIKDLNIYKDKLYSQKEAYNKALKDRDYLKNKRDSGENTIRNISSQLYMLDNDIKNTNGKVSILSNKLTNLNRMESRLSYYISNTFLDKVSRAKLKPILKNSQYYLVDSIFEELSKIRENKGTEKHLTSALKPTWQIYEYFCLFKVIKTFTDLGYLLISGIEENIGNVYFEDYIQEGTKFILENDDYVIHVWYDHYHSHSEKEAREKEELFYTPNPKKRPDLKVDYFRKTIEGEKFLTSIVLDAKFSQLKSIYNGQYRNRVTEQLVGYYHYFCVLSEAGHRPCVERVICLYAGEGNRNVQQIHESITYLRFHPEVGENGPFIIGENELKEILNPSSYE</sequence>
<dbReference type="OrthoDB" id="2444042at2"/>
<evidence type="ECO:0008006" key="3">
    <source>
        <dbReference type="Google" id="ProtNLM"/>
    </source>
</evidence>
<accession>A0A0U2YTQ9</accession>
<name>A0A0U2YTQ9_9BACL</name>
<evidence type="ECO:0000313" key="2">
    <source>
        <dbReference type="Proteomes" id="UP000067683"/>
    </source>
</evidence>
<protein>
    <recommendedName>
        <fullName evidence="3">DUF2357 domain-containing protein</fullName>
    </recommendedName>
</protein>
<reference evidence="1" key="1">
    <citation type="submission" date="2016-01" db="EMBL/GenBank/DDBJ databases">
        <title>Complete genome of Planococcus rifietoensis type strain M8.</title>
        <authorList>
            <person name="See-Too W.S."/>
        </authorList>
    </citation>
    <scope>NUCLEOTIDE SEQUENCE [LARGE SCALE GENOMIC DNA]</scope>
    <source>
        <strain evidence="1">M8</strain>
    </source>
</reference>
<dbReference type="STRING" id="200991.AUC31_06925"/>
<dbReference type="EMBL" id="CP013659">
    <property type="protein sequence ID" value="ALS74974.1"/>
    <property type="molecule type" value="Genomic_DNA"/>
</dbReference>
<dbReference type="KEGG" id="prt:AUC31_06925"/>
<dbReference type="RefSeq" id="WP_058381681.1">
    <property type="nucleotide sequence ID" value="NZ_CP013659.2"/>
</dbReference>
<dbReference type="Proteomes" id="UP000067683">
    <property type="component" value="Chromosome"/>
</dbReference>
<dbReference type="AlphaFoldDB" id="A0A0U2YTQ9"/>
<gene>
    <name evidence="1" type="ORF">AUC31_06925</name>
</gene>